<comment type="similarity">
    <text evidence="4">Belongs to the alanine racemase family.</text>
</comment>
<dbReference type="SUPFAM" id="SSF50621">
    <property type="entry name" value="Alanine racemase C-terminal domain-like"/>
    <property type="match status" value="1"/>
</dbReference>
<evidence type="ECO:0000313" key="6">
    <source>
        <dbReference type="EMBL" id="MEX5285936.1"/>
    </source>
</evidence>
<dbReference type="Pfam" id="PF01168">
    <property type="entry name" value="Ala_racemase_N"/>
    <property type="match status" value="1"/>
</dbReference>
<feature type="domain" description="Alanine racemase C-terminal" evidence="5">
    <location>
        <begin position="243"/>
        <end position="368"/>
    </location>
</feature>
<comment type="cofactor">
    <cofactor evidence="1 4">
        <name>pyridoxal 5'-phosphate</name>
        <dbReference type="ChEBI" id="CHEBI:597326"/>
    </cofactor>
</comment>
<evidence type="ECO:0000256" key="1">
    <source>
        <dbReference type="ARBA" id="ARBA00001933"/>
    </source>
</evidence>
<gene>
    <name evidence="6" type="primary">alr</name>
    <name evidence="6" type="ORF">QCO44_09910</name>
</gene>
<evidence type="ECO:0000256" key="2">
    <source>
        <dbReference type="ARBA" id="ARBA00022898"/>
    </source>
</evidence>
<feature type="active site" description="Proton acceptor; specific for L-alanine" evidence="4">
    <location>
        <position position="264"/>
    </location>
</feature>
<sequence length="368" mass="39029">MAKRAVWAEVDLDAVAHNYRIIRAAARGGAKLCAVVKADAYGHGALPVARKAVECGADYLAVAVVEEAAELRRAGFTMPLLILGLIDEAEAAEVVSLGATQTVASFALAERLSEEAARQGRIAKVHLAIDTGMGRIGVTPEEAGTLARRIAALPGIELEGAYSHFAMADASDKSHAREQLALFQLALAGIEAAGIRLALRHIAESAAILELPDTHFDMVRAGIIQYGLWPSEEVVHEARLRPAMKVVAKVLFLKDVPAGSTIGYGCAWRAEAASRIATLPIGYADGYVRAFSGKAHVEINGQPAPVVGRICMDQCMVDVTGIEGVEVGTEAVVFGSPTLTADDLAAWLGTINYEIPCLMSPRIPRVYR</sequence>
<dbReference type="PANTHER" id="PTHR30511">
    <property type="entry name" value="ALANINE RACEMASE"/>
    <property type="match status" value="1"/>
</dbReference>
<evidence type="ECO:0000313" key="7">
    <source>
        <dbReference type="Proteomes" id="UP001559623"/>
    </source>
</evidence>
<dbReference type="RefSeq" id="WP_368847657.1">
    <property type="nucleotide sequence ID" value="NZ_CP194411.1"/>
</dbReference>
<dbReference type="EC" id="5.1.1.1" evidence="4"/>
<dbReference type="InterPro" id="IPR000821">
    <property type="entry name" value="Ala_racemase"/>
</dbReference>
<dbReference type="PRINTS" id="PR00992">
    <property type="entry name" value="ALARACEMASE"/>
</dbReference>
<dbReference type="GO" id="GO:0008784">
    <property type="term" value="F:alanine racemase activity"/>
    <property type="evidence" value="ECO:0007669"/>
    <property type="project" value="UniProtKB-EC"/>
</dbReference>
<evidence type="ECO:0000256" key="4">
    <source>
        <dbReference type="HAMAP-Rule" id="MF_01201"/>
    </source>
</evidence>
<protein>
    <recommendedName>
        <fullName evidence="4">Alanine racemase</fullName>
        <ecNumber evidence="4">5.1.1.1</ecNumber>
    </recommendedName>
</protein>
<dbReference type="InterPro" id="IPR001608">
    <property type="entry name" value="Ala_racemase_N"/>
</dbReference>
<dbReference type="InterPro" id="IPR020622">
    <property type="entry name" value="Ala_racemase_pyridoxalP-BS"/>
</dbReference>
<feature type="binding site" evidence="4">
    <location>
        <position position="135"/>
    </location>
    <ligand>
        <name>substrate</name>
    </ligand>
</feature>
<comment type="catalytic activity">
    <reaction evidence="4">
        <text>L-alanine = D-alanine</text>
        <dbReference type="Rhea" id="RHEA:20249"/>
        <dbReference type="ChEBI" id="CHEBI:57416"/>
        <dbReference type="ChEBI" id="CHEBI:57972"/>
        <dbReference type="EC" id="5.1.1.1"/>
    </reaction>
</comment>
<comment type="pathway">
    <text evidence="4">Amino-acid biosynthesis; D-alanine biosynthesis; D-alanine from L-alanine: step 1/1.</text>
</comment>
<comment type="caution">
    <text evidence="6">The sequence shown here is derived from an EMBL/GenBank/DDBJ whole genome shotgun (WGS) entry which is preliminary data.</text>
</comment>
<keyword evidence="7" id="KW-1185">Reference proteome</keyword>
<feature type="active site" description="Proton acceptor; specific for D-alanine" evidence="4">
    <location>
        <position position="37"/>
    </location>
</feature>
<comment type="function">
    <text evidence="4">Catalyzes the interconversion of L-alanine and D-alanine. May also act on other amino acids.</text>
</comment>
<proteinExistence type="inferred from homology"/>
<dbReference type="InterPro" id="IPR009006">
    <property type="entry name" value="Ala_racemase/Decarboxylase_C"/>
</dbReference>
<dbReference type="PANTHER" id="PTHR30511:SF0">
    <property type="entry name" value="ALANINE RACEMASE, CATABOLIC-RELATED"/>
    <property type="match status" value="1"/>
</dbReference>
<dbReference type="SMART" id="SM01005">
    <property type="entry name" value="Ala_racemase_C"/>
    <property type="match status" value="1"/>
</dbReference>
<evidence type="ECO:0000256" key="3">
    <source>
        <dbReference type="ARBA" id="ARBA00023235"/>
    </source>
</evidence>
<dbReference type="Gene3D" id="3.20.20.10">
    <property type="entry name" value="Alanine racemase"/>
    <property type="match status" value="1"/>
</dbReference>
<dbReference type="NCBIfam" id="TIGR00492">
    <property type="entry name" value="alr"/>
    <property type="match status" value="1"/>
</dbReference>
<dbReference type="HAMAP" id="MF_01201">
    <property type="entry name" value="Ala_racemase"/>
    <property type="match status" value="1"/>
</dbReference>
<dbReference type="PROSITE" id="PS00395">
    <property type="entry name" value="ALANINE_RACEMASE"/>
    <property type="match status" value="1"/>
</dbReference>
<dbReference type="CDD" id="cd00430">
    <property type="entry name" value="PLPDE_III_AR"/>
    <property type="match status" value="1"/>
</dbReference>
<dbReference type="EMBL" id="JARVLH010000006">
    <property type="protein sequence ID" value="MEX5285936.1"/>
    <property type="molecule type" value="Genomic_DNA"/>
</dbReference>
<name>A0ABV3X6V7_9FIRM</name>
<reference evidence="6 7" key="1">
    <citation type="submission" date="2023-04" db="EMBL/GenBank/DDBJ databases">
        <title>Genome Sequence of Selenomonas sputigena ATCC 33150.</title>
        <authorList>
            <person name="Miller D.P."/>
            <person name="Anvari S."/>
            <person name="Polson S.W."/>
            <person name="Macdonald M."/>
            <person name="Mcdowell J.V."/>
        </authorList>
    </citation>
    <scope>NUCLEOTIDE SEQUENCE [LARGE SCALE GENOMIC DNA]</scope>
    <source>
        <strain evidence="6 7">ATCC 33150</strain>
    </source>
</reference>
<organism evidence="6 7">
    <name type="scientific">Selenomonas sputigena</name>
    <dbReference type="NCBI Taxonomy" id="69823"/>
    <lineage>
        <taxon>Bacteria</taxon>
        <taxon>Bacillati</taxon>
        <taxon>Bacillota</taxon>
        <taxon>Negativicutes</taxon>
        <taxon>Selenomonadales</taxon>
        <taxon>Selenomonadaceae</taxon>
        <taxon>Selenomonas</taxon>
    </lineage>
</organism>
<feature type="modified residue" description="N6-(pyridoxal phosphate)lysine" evidence="4">
    <location>
        <position position="37"/>
    </location>
</feature>
<evidence type="ECO:0000259" key="5">
    <source>
        <dbReference type="SMART" id="SM01005"/>
    </source>
</evidence>
<dbReference type="Proteomes" id="UP001559623">
    <property type="component" value="Unassembled WGS sequence"/>
</dbReference>
<dbReference type="Pfam" id="PF00842">
    <property type="entry name" value="Ala_racemase_C"/>
    <property type="match status" value="1"/>
</dbReference>
<dbReference type="Gene3D" id="2.40.37.10">
    <property type="entry name" value="Lyase, Ornithine Decarboxylase, Chain A, domain 1"/>
    <property type="match status" value="1"/>
</dbReference>
<keyword evidence="3 4" id="KW-0413">Isomerase</keyword>
<feature type="binding site" evidence="4">
    <location>
        <position position="312"/>
    </location>
    <ligand>
        <name>substrate</name>
    </ligand>
</feature>
<dbReference type="SUPFAM" id="SSF51419">
    <property type="entry name" value="PLP-binding barrel"/>
    <property type="match status" value="1"/>
</dbReference>
<accession>A0ABV3X6V7</accession>
<keyword evidence="2 4" id="KW-0663">Pyridoxal phosphate</keyword>
<dbReference type="InterPro" id="IPR011079">
    <property type="entry name" value="Ala_racemase_C"/>
</dbReference>
<dbReference type="InterPro" id="IPR029066">
    <property type="entry name" value="PLP-binding_barrel"/>
</dbReference>